<gene>
    <name evidence="2" type="ORF">I601_1060</name>
</gene>
<dbReference type="Proteomes" id="UP000077868">
    <property type="component" value="Chromosome"/>
</dbReference>
<feature type="transmembrane region" description="Helical" evidence="1">
    <location>
        <begin position="61"/>
        <end position="81"/>
    </location>
</feature>
<dbReference type="STRING" id="1300347.I601_1060"/>
<name>A0A1A9GIL2_9ACTN</name>
<dbReference type="PANTHER" id="PTHR37309:SF1">
    <property type="entry name" value="SLR0284 PROTEIN"/>
    <property type="match status" value="1"/>
</dbReference>
<proteinExistence type="predicted"/>
<reference evidence="2 3" key="1">
    <citation type="submission" date="2016-03" db="EMBL/GenBank/DDBJ databases">
        <title>Complete genome sequence of a soil Actinobacterium, Nocardioides dokdonensis FR1436.</title>
        <authorList>
            <person name="Kwon S.-K."/>
            <person name="Kim K."/>
            <person name="Kim J.F."/>
        </authorList>
    </citation>
    <scope>NUCLEOTIDE SEQUENCE [LARGE SCALE GENOMIC DNA]</scope>
    <source>
        <strain evidence="2 3">FR1436</strain>
    </source>
</reference>
<feature type="transmembrane region" description="Helical" evidence="1">
    <location>
        <begin position="101"/>
        <end position="122"/>
    </location>
</feature>
<dbReference type="InterPro" id="IPR007165">
    <property type="entry name" value="Phage_holin_4_2"/>
</dbReference>
<dbReference type="Pfam" id="PF04020">
    <property type="entry name" value="Phage_holin_4_2"/>
    <property type="match status" value="1"/>
</dbReference>
<dbReference type="OrthoDB" id="9810847at2"/>
<dbReference type="AlphaFoldDB" id="A0A1A9GIL2"/>
<dbReference type="KEGG" id="ndk:I601_1060"/>
<dbReference type="PANTHER" id="PTHR37309">
    <property type="entry name" value="SLR0284 PROTEIN"/>
    <property type="match status" value="1"/>
</dbReference>
<dbReference type="PATRIC" id="fig|1300347.3.peg.1059"/>
<sequence length="126" mass="13416">MRFLTWLLTNAVALSAAAWLLDGIRFTPRNAELADKILPLLVVAAILGTVTAIIKPVLKLLALPLIILTLGLFLLVINAAMLLLTDEIADLLDIGFRVTGFWPAVGGAIVITVVTWAVDSLIGSDT</sequence>
<accession>A0A1A9GIL2</accession>
<evidence type="ECO:0000256" key="1">
    <source>
        <dbReference type="SAM" id="Phobius"/>
    </source>
</evidence>
<evidence type="ECO:0000313" key="2">
    <source>
        <dbReference type="EMBL" id="ANH37502.1"/>
    </source>
</evidence>
<keyword evidence="1" id="KW-0472">Membrane</keyword>
<keyword evidence="1" id="KW-0812">Transmembrane</keyword>
<protein>
    <recommendedName>
        <fullName evidence="4">Phage holin family protein</fullName>
    </recommendedName>
</protein>
<dbReference type="RefSeq" id="WP_068107135.1">
    <property type="nucleotide sequence ID" value="NZ_CP015079.1"/>
</dbReference>
<feature type="transmembrane region" description="Helical" evidence="1">
    <location>
        <begin position="37"/>
        <end position="54"/>
    </location>
</feature>
<evidence type="ECO:0008006" key="4">
    <source>
        <dbReference type="Google" id="ProtNLM"/>
    </source>
</evidence>
<organism evidence="2 3">
    <name type="scientific">Nocardioides dokdonensis FR1436</name>
    <dbReference type="NCBI Taxonomy" id="1300347"/>
    <lineage>
        <taxon>Bacteria</taxon>
        <taxon>Bacillati</taxon>
        <taxon>Actinomycetota</taxon>
        <taxon>Actinomycetes</taxon>
        <taxon>Propionibacteriales</taxon>
        <taxon>Nocardioidaceae</taxon>
        <taxon>Nocardioides</taxon>
    </lineage>
</organism>
<dbReference type="EMBL" id="CP015079">
    <property type="protein sequence ID" value="ANH37502.1"/>
    <property type="molecule type" value="Genomic_DNA"/>
</dbReference>
<evidence type="ECO:0000313" key="3">
    <source>
        <dbReference type="Proteomes" id="UP000077868"/>
    </source>
</evidence>
<keyword evidence="3" id="KW-1185">Reference proteome</keyword>
<keyword evidence="1" id="KW-1133">Transmembrane helix</keyword>